<evidence type="ECO:0000313" key="2">
    <source>
        <dbReference type="Proteomes" id="UP001161391"/>
    </source>
</evidence>
<organism evidence="1 2">
    <name type="scientific">Algimonas ampicilliniresistens</name>
    <dbReference type="NCBI Taxonomy" id="1298735"/>
    <lineage>
        <taxon>Bacteria</taxon>
        <taxon>Pseudomonadati</taxon>
        <taxon>Pseudomonadota</taxon>
        <taxon>Alphaproteobacteria</taxon>
        <taxon>Maricaulales</taxon>
        <taxon>Robiginitomaculaceae</taxon>
        <taxon>Algimonas</taxon>
    </lineage>
</organism>
<name>A0ABQ5VF47_9PROT</name>
<dbReference type="Proteomes" id="UP001161391">
    <property type="component" value="Unassembled WGS sequence"/>
</dbReference>
<evidence type="ECO:0000313" key="1">
    <source>
        <dbReference type="EMBL" id="GLQ25117.1"/>
    </source>
</evidence>
<protein>
    <submittedName>
        <fullName evidence="1">Uncharacterized protein</fullName>
    </submittedName>
</protein>
<dbReference type="RefSeq" id="WP_284392304.1">
    <property type="nucleotide sequence ID" value="NZ_BSNK01000002.1"/>
</dbReference>
<sequence>MPKKIIEPINADFDDLALAIVTPEKDPAMIKTAIRLHEADLYVPTLRYLDSAPGGFAETSDLIEHLETIFNISGEDAQILDGRSDTKFSQIARNMISHRTSSTNFIKKGYAEYDNNRKGLQITVTGRSLLKQIYG</sequence>
<gene>
    <name evidence="1" type="ORF">GCM10007853_29910</name>
</gene>
<comment type="caution">
    <text evidence="1">The sequence shown here is derived from an EMBL/GenBank/DDBJ whole genome shotgun (WGS) entry which is preliminary data.</text>
</comment>
<keyword evidence="2" id="KW-1185">Reference proteome</keyword>
<accession>A0ABQ5VF47</accession>
<reference evidence="1" key="2">
    <citation type="submission" date="2023-01" db="EMBL/GenBank/DDBJ databases">
        <title>Draft genome sequence of Algimonas ampicilliniresistens strain NBRC 108219.</title>
        <authorList>
            <person name="Sun Q."/>
            <person name="Mori K."/>
        </authorList>
    </citation>
    <scope>NUCLEOTIDE SEQUENCE</scope>
    <source>
        <strain evidence="1">NBRC 108219</strain>
    </source>
</reference>
<dbReference type="EMBL" id="BSNK01000002">
    <property type="protein sequence ID" value="GLQ25117.1"/>
    <property type="molecule type" value="Genomic_DNA"/>
</dbReference>
<reference evidence="1" key="1">
    <citation type="journal article" date="2014" name="Int. J. Syst. Evol. Microbiol.">
        <title>Complete genome of a new Firmicutes species belonging to the dominant human colonic microbiota ('Ruminococcus bicirculans') reveals two chromosomes and a selective capacity to utilize plant glucans.</title>
        <authorList>
            <consortium name="NISC Comparative Sequencing Program"/>
            <person name="Wegmann U."/>
            <person name="Louis P."/>
            <person name="Goesmann A."/>
            <person name="Henrissat B."/>
            <person name="Duncan S.H."/>
            <person name="Flint H.J."/>
        </authorList>
    </citation>
    <scope>NUCLEOTIDE SEQUENCE</scope>
    <source>
        <strain evidence="1">NBRC 108219</strain>
    </source>
</reference>
<proteinExistence type="predicted"/>